<dbReference type="Proteomes" id="UP000323454">
    <property type="component" value="Unassembled WGS sequence"/>
</dbReference>
<accession>A0A5B2WPQ8</accession>
<evidence type="ECO:0000256" key="1">
    <source>
        <dbReference type="SAM" id="MobiDB-lite"/>
    </source>
</evidence>
<reference evidence="3 4" key="2">
    <citation type="submission" date="2019-09" db="EMBL/GenBank/DDBJ databases">
        <authorList>
            <person name="Jin C."/>
        </authorList>
    </citation>
    <scope>NUCLEOTIDE SEQUENCE [LARGE SCALE GENOMIC DNA]</scope>
    <source>
        <strain evidence="3 4">AN110305</strain>
    </source>
</reference>
<proteinExistence type="predicted"/>
<dbReference type="AlphaFoldDB" id="A0A5B2WPQ8"/>
<gene>
    <name evidence="3" type="ORF">F0L68_32295</name>
</gene>
<reference evidence="3 4" key="1">
    <citation type="submission" date="2019-09" db="EMBL/GenBank/DDBJ databases">
        <title>Goodfellowia gen. nov., a new genus of the Pseudonocardineae related to Actinoalloteichus, containing Goodfellowia coeruleoviolacea gen. nov., comb. nov. gen. nov., comb. nov.</title>
        <authorList>
            <person name="Labeda D."/>
        </authorList>
    </citation>
    <scope>NUCLEOTIDE SEQUENCE [LARGE SCALE GENOMIC DNA]</scope>
    <source>
        <strain evidence="3 4">AN110305</strain>
    </source>
</reference>
<keyword evidence="4" id="KW-1185">Reference proteome</keyword>
<organism evidence="3 4">
    <name type="scientific">Solihabitans fulvus</name>
    <dbReference type="NCBI Taxonomy" id="1892852"/>
    <lineage>
        <taxon>Bacteria</taxon>
        <taxon>Bacillati</taxon>
        <taxon>Actinomycetota</taxon>
        <taxon>Actinomycetes</taxon>
        <taxon>Pseudonocardiales</taxon>
        <taxon>Pseudonocardiaceae</taxon>
        <taxon>Solihabitans</taxon>
    </lineage>
</organism>
<evidence type="ECO:0000256" key="2">
    <source>
        <dbReference type="SAM" id="SignalP"/>
    </source>
</evidence>
<feature type="compositionally biased region" description="Low complexity" evidence="1">
    <location>
        <begin position="52"/>
        <end position="62"/>
    </location>
</feature>
<comment type="caution">
    <text evidence="3">The sequence shown here is derived from an EMBL/GenBank/DDBJ whole genome shotgun (WGS) entry which is preliminary data.</text>
</comment>
<keyword evidence="2" id="KW-0732">Signal</keyword>
<evidence type="ECO:0000313" key="3">
    <source>
        <dbReference type="EMBL" id="KAA2253943.1"/>
    </source>
</evidence>
<feature type="signal peptide" evidence="2">
    <location>
        <begin position="1"/>
        <end position="26"/>
    </location>
</feature>
<feature type="region of interest" description="Disordered" evidence="1">
    <location>
        <begin position="25"/>
        <end position="62"/>
    </location>
</feature>
<dbReference type="EMBL" id="VUOB01000064">
    <property type="protein sequence ID" value="KAA2253943.1"/>
    <property type="molecule type" value="Genomic_DNA"/>
</dbReference>
<evidence type="ECO:0000313" key="4">
    <source>
        <dbReference type="Proteomes" id="UP000323454"/>
    </source>
</evidence>
<name>A0A5B2WPQ8_9PSEU</name>
<protein>
    <submittedName>
        <fullName evidence="3">Uncharacterized protein</fullName>
    </submittedName>
</protein>
<sequence>MRMRVIGLATALAIGLLTTAQTGAVAASGDPEPVGQETKPPPAHTPDRILDTTRPTTMTYQTPTDGYLLSKLTAPNPVRPATLTFAMHTSGAVATLKSAGSGEMLAMPVHKGETVKITVEGKGELTAVVMWSQVAR</sequence>
<feature type="chain" id="PRO_5022909913" evidence="2">
    <location>
        <begin position="27"/>
        <end position="136"/>
    </location>
</feature>
<dbReference type="RefSeq" id="WP_149853637.1">
    <property type="nucleotide sequence ID" value="NZ_VUOB01000064.1"/>
</dbReference>